<keyword evidence="5" id="KW-1185">Reference proteome</keyword>
<dbReference type="AlphaFoldDB" id="G7K7H2"/>
<gene>
    <name evidence="2" type="ordered locus">MTR_5g084860</name>
    <name evidence="3" type="ORF">MtrunA17_Chr5g0438691</name>
</gene>
<dbReference type="EMBL" id="PSQE01000005">
    <property type="protein sequence ID" value="RHN57283.1"/>
    <property type="molecule type" value="Genomic_DNA"/>
</dbReference>
<feature type="transmembrane region" description="Helical" evidence="1">
    <location>
        <begin position="66"/>
        <end position="85"/>
    </location>
</feature>
<reference evidence="6" key="4">
    <citation type="journal article" date="2018" name="Nat. Plants">
        <title>Whole-genome landscape of Medicago truncatula symbiotic genes.</title>
        <authorList>
            <person name="Pecrix Y."/>
            <person name="Staton S.E."/>
            <person name="Sallet E."/>
            <person name="Lelandais-Briere C."/>
            <person name="Moreau S."/>
            <person name="Carrere S."/>
            <person name="Blein T."/>
            <person name="Jardinaud M.F."/>
            <person name="Latrasse D."/>
            <person name="Zouine M."/>
            <person name="Zahm M."/>
            <person name="Kreplak J."/>
            <person name="Mayjonade B."/>
            <person name="Satge C."/>
            <person name="Perez M."/>
            <person name="Cauet S."/>
            <person name="Marande W."/>
            <person name="Chantry-Darmon C."/>
            <person name="Lopez-Roques C."/>
            <person name="Bouchez O."/>
            <person name="Berard A."/>
            <person name="Debelle F."/>
            <person name="Munos S."/>
            <person name="Bendahmane A."/>
            <person name="Berges H."/>
            <person name="Niebel A."/>
            <person name="Buitink J."/>
            <person name="Frugier F."/>
            <person name="Benhamed M."/>
            <person name="Crespi M."/>
            <person name="Gouzy J."/>
            <person name="Gamas P."/>
        </authorList>
    </citation>
    <scope>NUCLEOTIDE SEQUENCE [LARGE SCALE GENOMIC DNA]</scope>
    <source>
        <strain evidence="6">cv. Jemalong A17</strain>
    </source>
</reference>
<sequence length="92" mass="9742">MQQVATWDPHTNTLSFMTISPLSSVRLSSFTASALLSLSLSSFTLSPTPATTTSGLCHHDSRPPPLVAISAALLLSIQICLFFPIPSSLSLL</sequence>
<evidence type="ECO:0000313" key="4">
    <source>
        <dbReference type="EnsemblPlants" id="AES99802"/>
    </source>
</evidence>
<dbReference type="EMBL" id="CM001221">
    <property type="protein sequence ID" value="AES99802.1"/>
    <property type="molecule type" value="Genomic_DNA"/>
</dbReference>
<dbReference type="Gramene" id="rna32806">
    <property type="protein sequence ID" value="RHN57283.1"/>
    <property type="gene ID" value="gene32806"/>
</dbReference>
<evidence type="ECO:0000313" key="3">
    <source>
        <dbReference type="EMBL" id="RHN57283.1"/>
    </source>
</evidence>
<proteinExistence type="predicted"/>
<dbReference type="Proteomes" id="UP000265566">
    <property type="component" value="Chromosome 5"/>
</dbReference>
<organism evidence="2 5">
    <name type="scientific">Medicago truncatula</name>
    <name type="common">Barrel medic</name>
    <name type="synonym">Medicago tribuloides</name>
    <dbReference type="NCBI Taxonomy" id="3880"/>
    <lineage>
        <taxon>Eukaryota</taxon>
        <taxon>Viridiplantae</taxon>
        <taxon>Streptophyta</taxon>
        <taxon>Embryophyta</taxon>
        <taxon>Tracheophyta</taxon>
        <taxon>Spermatophyta</taxon>
        <taxon>Magnoliopsida</taxon>
        <taxon>eudicotyledons</taxon>
        <taxon>Gunneridae</taxon>
        <taxon>Pentapetalae</taxon>
        <taxon>rosids</taxon>
        <taxon>fabids</taxon>
        <taxon>Fabales</taxon>
        <taxon>Fabaceae</taxon>
        <taxon>Papilionoideae</taxon>
        <taxon>50 kb inversion clade</taxon>
        <taxon>NPAAA clade</taxon>
        <taxon>Hologalegina</taxon>
        <taxon>IRL clade</taxon>
        <taxon>Trifolieae</taxon>
        <taxon>Medicago</taxon>
    </lineage>
</organism>
<keyword evidence="1" id="KW-1133">Transmembrane helix</keyword>
<keyword evidence="1" id="KW-0472">Membrane</keyword>
<dbReference type="PaxDb" id="3880-AES99802"/>
<evidence type="ECO:0000256" key="1">
    <source>
        <dbReference type="SAM" id="Phobius"/>
    </source>
</evidence>
<reference evidence="3" key="5">
    <citation type="journal article" date="2018" name="Nat. Plants">
        <title>Whole-genome landscape of Medicago truncatula symbiotic genes.</title>
        <authorList>
            <person name="Pecrix Y."/>
            <person name="Gamas P."/>
            <person name="Carrere S."/>
        </authorList>
    </citation>
    <scope>NUCLEOTIDE SEQUENCE</scope>
    <source>
        <tissue evidence="3">Leaves</tissue>
    </source>
</reference>
<dbReference type="EnsemblPlants" id="AES99802">
    <property type="protein sequence ID" value="AES99802"/>
    <property type="gene ID" value="MTR_5g084860"/>
</dbReference>
<protein>
    <submittedName>
        <fullName evidence="2">Transmembrane protein, putative</fullName>
    </submittedName>
</protein>
<evidence type="ECO:0000313" key="6">
    <source>
        <dbReference type="Proteomes" id="UP000265566"/>
    </source>
</evidence>
<evidence type="ECO:0000313" key="5">
    <source>
        <dbReference type="Proteomes" id="UP000002051"/>
    </source>
</evidence>
<reference evidence="4" key="3">
    <citation type="submission" date="2015-04" db="UniProtKB">
        <authorList>
            <consortium name="EnsemblPlants"/>
        </authorList>
    </citation>
    <scope>IDENTIFICATION</scope>
    <source>
        <strain evidence="4">cv. Jemalong A17</strain>
    </source>
</reference>
<evidence type="ECO:0000313" key="2">
    <source>
        <dbReference type="EMBL" id="AES99802.1"/>
    </source>
</evidence>
<reference evidence="2 5" key="1">
    <citation type="journal article" date="2011" name="Nature">
        <title>The Medicago genome provides insight into the evolution of rhizobial symbioses.</title>
        <authorList>
            <person name="Young N.D."/>
            <person name="Debelle F."/>
            <person name="Oldroyd G.E."/>
            <person name="Geurts R."/>
            <person name="Cannon S.B."/>
            <person name="Udvardi M.K."/>
            <person name="Benedito V.A."/>
            <person name="Mayer K.F."/>
            <person name="Gouzy J."/>
            <person name="Schoof H."/>
            <person name="Van de Peer Y."/>
            <person name="Proost S."/>
            <person name="Cook D.R."/>
            <person name="Meyers B.C."/>
            <person name="Spannagl M."/>
            <person name="Cheung F."/>
            <person name="De Mita S."/>
            <person name="Krishnakumar V."/>
            <person name="Gundlach H."/>
            <person name="Zhou S."/>
            <person name="Mudge J."/>
            <person name="Bharti A.K."/>
            <person name="Murray J.D."/>
            <person name="Naoumkina M.A."/>
            <person name="Rosen B."/>
            <person name="Silverstein K.A."/>
            <person name="Tang H."/>
            <person name="Rombauts S."/>
            <person name="Zhao P.X."/>
            <person name="Zhou P."/>
            <person name="Barbe V."/>
            <person name="Bardou P."/>
            <person name="Bechner M."/>
            <person name="Bellec A."/>
            <person name="Berger A."/>
            <person name="Berges H."/>
            <person name="Bidwell S."/>
            <person name="Bisseling T."/>
            <person name="Choisne N."/>
            <person name="Couloux A."/>
            <person name="Denny R."/>
            <person name="Deshpande S."/>
            <person name="Dai X."/>
            <person name="Doyle J.J."/>
            <person name="Dudez A.M."/>
            <person name="Farmer A.D."/>
            <person name="Fouteau S."/>
            <person name="Franken C."/>
            <person name="Gibelin C."/>
            <person name="Gish J."/>
            <person name="Goldstein S."/>
            <person name="Gonzalez A.J."/>
            <person name="Green P.J."/>
            <person name="Hallab A."/>
            <person name="Hartog M."/>
            <person name="Hua A."/>
            <person name="Humphray S.J."/>
            <person name="Jeong D.H."/>
            <person name="Jing Y."/>
            <person name="Jocker A."/>
            <person name="Kenton S.M."/>
            <person name="Kim D.J."/>
            <person name="Klee K."/>
            <person name="Lai H."/>
            <person name="Lang C."/>
            <person name="Lin S."/>
            <person name="Macmil S.L."/>
            <person name="Magdelenat G."/>
            <person name="Matthews L."/>
            <person name="McCorrison J."/>
            <person name="Monaghan E.L."/>
            <person name="Mun J.H."/>
            <person name="Najar F.Z."/>
            <person name="Nicholson C."/>
            <person name="Noirot C."/>
            <person name="O'Bleness M."/>
            <person name="Paule C.R."/>
            <person name="Poulain J."/>
            <person name="Prion F."/>
            <person name="Qin B."/>
            <person name="Qu C."/>
            <person name="Retzel E.F."/>
            <person name="Riddle C."/>
            <person name="Sallet E."/>
            <person name="Samain S."/>
            <person name="Samson N."/>
            <person name="Sanders I."/>
            <person name="Saurat O."/>
            <person name="Scarpelli C."/>
            <person name="Schiex T."/>
            <person name="Segurens B."/>
            <person name="Severin A.J."/>
            <person name="Sherrier D.J."/>
            <person name="Shi R."/>
            <person name="Sims S."/>
            <person name="Singer S.R."/>
            <person name="Sinharoy S."/>
            <person name="Sterck L."/>
            <person name="Viollet A."/>
            <person name="Wang B.B."/>
            <person name="Wang K."/>
            <person name="Wang M."/>
            <person name="Wang X."/>
            <person name="Warfsmann J."/>
            <person name="Weissenbach J."/>
            <person name="White D.D."/>
            <person name="White J.D."/>
            <person name="Wiley G.B."/>
            <person name="Wincker P."/>
            <person name="Xing Y."/>
            <person name="Yang L."/>
            <person name="Yao Z."/>
            <person name="Ying F."/>
            <person name="Zhai J."/>
            <person name="Zhou L."/>
            <person name="Zuber A."/>
            <person name="Denarie J."/>
            <person name="Dixon R.A."/>
            <person name="May G.D."/>
            <person name="Schwartz D.C."/>
            <person name="Rogers J."/>
            <person name="Quetier F."/>
            <person name="Town C.D."/>
            <person name="Roe B.A."/>
        </authorList>
    </citation>
    <scope>NUCLEOTIDE SEQUENCE [LARGE SCALE GENOMIC DNA]</scope>
    <source>
        <strain evidence="2">A17</strain>
        <strain evidence="4 5">cv. Jemalong A17</strain>
    </source>
</reference>
<dbReference type="HOGENOM" id="CLU_2416643_0_0_1"/>
<reference evidence="2 5" key="2">
    <citation type="journal article" date="2014" name="BMC Genomics">
        <title>An improved genome release (version Mt4.0) for the model legume Medicago truncatula.</title>
        <authorList>
            <person name="Tang H."/>
            <person name="Krishnakumar V."/>
            <person name="Bidwell S."/>
            <person name="Rosen B."/>
            <person name="Chan A."/>
            <person name="Zhou S."/>
            <person name="Gentzbittel L."/>
            <person name="Childs K.L."/>
            <person name="Yandell M."/>
            <person name="Gundlach H."/>
            <person name="Mayer K.F."/>
            <person name="Schwartz D.C."/>
            <person name="Town C.D."/>
        </authorList>
    </citation>
    <scope>GENOME REANNOTATION</scope>
    <source>
        <strain evidence="4 5">cv. Jemalong A17</strain>
    </source>
</reference>
<name>G7K7H2_MEDTR</name>
<keyword evidence="1 2" id="KW-0812">Transmembrane</keyword>
<accession>G7K7H2</accession>
<dbReference type="Proteomes" id="UP000002051">
    <property type="component" value="Chromosome 5"/>
</dbReference>